<keyword evidence="10 12" id="KW-0131">Cell cycle</keyword>
<dbReference type="RefSeq" id="WP_029052398.1">
    <property type="nucleotide sequence ID" value="NZ_CP015108.1"/>
</dbReference>
<dbReference type="Gene3D" id="3.90.190.20">
    <property type="entry name" value="Mur ligase, C-terminal domain"/>
    <property type="match status" value="1"/>
</dbReference>
<dbReference type="InterPro" id="IPR036565">
    <property type="entry name" value="Mur-like_cat_sf"/>
</dbReference>
<dbReference type="InterPro" id="IPR036615">
    <property type="entry name" value="Mur_ligase_C_dom_sf"/>
</dbReference>
<keyword evidence="11 12" id="KW-0961">Cell wall biogenesis/degradation</keyword>
<evidence type="ECO:0000256" key="8">
    <source>
        <dbReference type="ARBA" id="ARBA00022960"/>
    </source>
</evidence>
<comment type="cofactor">
    <cofactor evidence="12">
        <name>Mg(2+)</name>
        <dbReference type="ChEBI" id="CHEBI:18420"/>
    </cofactor>
</comment>
<keyword evidence="4 12" id="KW-0436">Ligase</keyword>
<reference evidence="16 17" key="1">
    <citation type="submission" date="2016-04" db="EMBL/GenBank/DDBJ databases">
        <title>Comparative Genomics and Epigenetics of Sporosarcina ureae.</title>
        <authorList>
            <person name="Oliver A.S."/>
            <person name="Cooper K.K."/>
        </authorList>
    </citation>
    <scope>NUCLEOTIDE SEQUENCE [LARGE SCALE GENOMIC DNA]</scope>
    <source>
        <strain evidence="16 17">S204</strain>
    </source>
</reference>
<dbReference type="InterPro" id="IPR000713">
    <property type="entry name" value="Mur_ligase_N"/>
</dbReference>
<keyword evidence="12" id="KW-0460">Magnesium</keyword>
<feature type="domain" description="Mur ligase N-terminal catalytic" evidence="13">
    <location>
        <begin position="23"/>
        <end position="82"/>
    </location>
</feature>
<name>A0ABN4YTP9_SPOUR</name>
<evidence type="ECO:0000313" key="16">
    <source>
        <dbReference type="EMBL" id="ARF15220.1"/>
    </source>
</evidence>
<dbReference type="InterPro" id="IPR005761">
    <property type="entry name" value="UDP-N-AcMur-Glu-dNH2Pim_ligase"/>
</dbReference>
<evidence type="ECO:0000259" key="13">
    <source>
        <dbReference type="Pfam" id="PF01225"/>
    </source>
</evidence>
<accession>A0ABN4YTP9</accession>
<organism evidence="16 17">
    <name type="scientific">Sporosarcina ureae</name>
    <dbReference type="NCBI Taxonomy" id="1571"/>
    <lineage>
        <taxon>Bacteria</taxon>
        <taxon>Bacillati</taxon>
        <taxon>Bacillota</taxon>
        <taxon>Bacilli</taxon>
        <taxon>Bacillales</taxon>
        <taxon>Caryophanaceae</taxon>
        <taxon>Sporosarcina</taxon>
    </lineage>
</organism>
<evidence type="ECO:0000259" key="14">
    <source>
        <dbReference type="Pfam" id="PF02875"/>
    </source>
</evidence>
<feature type="binding site" evidence="12">
    <location>
        <position position="194"/>
    </location>
    <ligand>
        <name>UDP-N-acetyl-alpha-D-muramoyl-L-alanyl-D-glutamate</name>
        <dbReference type="ChEBI" id="CHEBI:83900"/>
    </ligand>
</feature>
<proteinExistence type="inferred from homology"/>
<evidence type="ECO:0000259" key="15">
    <source>
        <dbReference type="Pfam" id="PF08245"/>
    </source>
</evidence>
<keyword evidence="9 12" id="KW-0573">Peptidoglycan synthesis</keyword>
<feature type="binding site" evidence="12">
    <location>
        <position position="441"/>
    </location>
    <ligand>
        <name>meso-2,6-diaminopimelate</name>
        <dbReference type="ChEBI" id="CHEBI:57791"/>
    </ligand>
</feature>
<evidence type="ECO:0000256" key="1">
    <source>
        <dbReference type="ARBA" id="ARBA00004752"/>
    </source>
</evidence>
<keyword evidence="17" id="KW-1185">Reference proteome</keyword>
<evidence type="ECO:0000313" key="17">
    <source>
        <dbReference type="Proteomes" id="UP000192486"/>
    </source>
</evidence>
<dbReference type="PROSITE" id="PS01011">
    <property type="entry name" value="FOLYLPOLYGLU_SYNT_1"/>
    <property type="match status" value="1"/>
</dbReference>
<dbReference type="EMBL" id="CP015108">
    <property type="protein sequence ID" value="ARF15220.1"/>
    <property type="molecule type" value="Genomic_DNA"/>
</dbReference>
<evidence type="ECO:0000256" key="6">
    <source>
        <dbReference type="ARBA" id="ARBA00022741"/>
    </source>
</evidence>
<feature type="short sequence motif" description="Meso-diaminopimelate recognition motif" evidence="12">
    <location>
        <begin position="385"/>
        <end position="388"/>
    </location>
</feature>
<keyword evidence="8 12" id="KW-0133">Cell shape</keyword>
<feature type="binding site" evidence="12">
    <location>
        <begin position="385"/>
        <end position="388"/>
    </location>
    <ligand>
        <name>meso-2,6-diaminopimelate</name>
        <dbReference type="ChEBI" id="CHEBI:57791"/>
    </ligand>
</feature>
<keyword evidence="5 12" id="KW-0132">Cell division</keyword>
<keyword evidence="7 12" id="KW-0067">ATP-binding</keyword>
<evidence type="ECO:0000256" key="9">
    <source>
        <dbReference type="ARBA" id="ARBA00022984"/>
    </source>
</evidence>
<comment type="caution">
    <text evidence="12">Lacks conserved residue(s) required for the propagation of feature annotation.</text>
</comment>
<feature type="modified residue" description="N6-carboxylysine" evidence="12">
    <location>
        <position position="226"/>
    </location>
</feature>
<dbReference type="InterPro" id="IPR013221">
    <property type="entry name" value="Mur_ligase_cen"/>
</dbReference>
<dbReference type="Gene3D" id="3.40.1190.10">
    <property type="entry name" value="Mur-like, catalytic domain"/>
    <property type="match status" value="1"/>
</dbReference>
<feature type="binding site" evidence="12">
    <location>
        <position position="186"/>
    </location>
    <ligand>
        <name>UDP-N-acetyl-alpha-D-muramoyl-L-alanyl-D-glutamate</name>
        <dbReference type="ChEBI" id="CHEBI:83900"/>
    </ligand>
</feature>
<dbReference type="PANTHER" id="PTHR23135:SF4">
    <property type="entry name" value="UDP-N-ACETYLMURAMOYL-L-ALANYL-D-GLUTAMATE--2,6-DIAMINOPIMELATE LIGASE MURE HOMOLOG, CHLOROPLASTIC"/>
    <property type="match status" value="1"/>
</dbReference>
<protein>
    <recommendedName>
        <fullName evidence="12">UDP-N-acetylmuramoyl-L-alanyl-D-glutamate--2,6-diaminopimelate ligase</fullName>
        <ecNumber evidence="12">6.3.2.13</ecNumber>
    </recommendedName>
    <alternativeName>
        <fullName evidence="12">Meso-A2pm-adding enzyme</fullName>
    </alternativeName>
    <alternativeName>
        <fullName evidence="12">Meso-diaminopimelate-adding enzyme</fullName>
    </alternativeName>
    <alternativeName>
        <fullName evidence="12">UDP-MurNAc-L-Ala-D-Glu:meso-diaminopimelate ligase</fullName>
    </alternativeName>
    <alternativeName>
        <fullName evidence="12">UDP-MurNAc-tripeptide synthetase</fullName>
    </alternativeName>
    <alternativeName>
        <fullName evidence="12">UDP-N-acetylmuramyl-tripeptide synthetase</fullName>
    </alternativeName>
</protein>
<evidence type="ECO:0000256" key="7">
    <source>
        <dbReference type="ARBA" id="ARBA00022840"/>
    </source>
</evidence>
<dbReference type="Pfam" id="PF01225">
    <property type="entry name" value="Mur_ligase"/>
    <property type="match status" value="1"/>
</dbReference>
<feature type="domain" description="Mur ligase C-terminal" evidence="14">
    <location>
        <begin position="314"/>
        <end position="439"/>
    </location>
</feature>
<comment type="similarity">
    <text evidence="2 12">Belongs to the MurCDEF family. MurE subfamily.</text>
</comment>
<keyword evidence="3 12" id="KW-0963">Cytoplasm</keyword>
<dbReference type="Proteomes" id="UP000192486">
    <property type="component" value="Chromosome"/>
</dbReference>
<feature type="domain" description="Mur ligase central" evidence="15">
    <location>
        <begin position="112"/>
        <end position="253"/>
    </location>
</feature>
<dbReference type="InterPro" id="IPR035911">
    <property type="entry name" value="MurE/MurF_N"/>
</dbReference>
<dbReference type="Pfam" id="PF08245">
    <property type="entry name" value="Mur_ligase_M"/>
    <property type="match status" value="1"/>
</dbReference>
<dbReference type="SUPFAM" id="SSF63418">
    <property type="entry name" value="MurE/MurF N-terminal domain"/>
    <property type="match status" value="1"/>
</dbReference>
<evidence type="ECO:0000256" key="4">
    <source>
        <dbReference type="ARBA" id="ARBA00022598"/>
    </source>
</evidence>
<feature type="binding site" evidence="12">
    <location>
        <position position="361"/>
    </location>
    <ligand>
        <name>meso-2,6-diaminopimelate</name>
        <dbReference type="ChEBI" id="CHEBI:57791"/>
    </ligand>
</feature>
<dbReference type="EC" id="6.3.2.13" evidence="12"/>
<comment type="catalytic activity">
    <reaction evidence="12">
        <text>UDP-N-acetyl-alpha-D-muramoyl-L-alanyl-D-glutamate + meso-2,6-diaminopimelate + ATP = UDP-N-acetyl-alpha-D-muramoyl-L-alanyl-gamma-D-glutamyl-meso-2,6-diaminopimelate + ADP + phosphate + H(+)</text>
        <dbReference type="Rhea" id="RHEA:23676"/>
        <dbReference type="ChEBI" id="CHEBI:15378"/>
        <dbReference type="ChEBI" id="CHEBI:30616"/>
        <dbReference type="ChEBI" id="CHEBI:43474"/>
        <dbReference type="ChEBI" id="CHEBI:57791"/>
        <dbReference type="ChEBI" id="CHEBI:83900"/>
        <dbReference type="ChEBI" id="CHEBI:83905"/>
        <dbReference type="ChEBI" id="CHEBI:456216"/>
        <dbReference type="EC" id="6.3.2.13"/>
    </reaction>
</comment>
<evidence type="ECO:0000256" key="12">
    <source>
        <dbReference type="HAMAP-Rule" id="MF_00208"/>
    </source>
</evidence>
<evidence type="ECO:0000256" key="5">
    <source>
        <dbReference type="ARBA" id="ARBA00022618"/>
    </source>
</evidence>
<gene>
    <name evidence="12" type="primary">murE</name>
    <name evidence="16" type="ORF">SporoS204_14300</name>
</gene>
<dbReference type="InterPro" id="IPR018109">
    <property type="entry name" value="Folylpolyglutamate_synth_CS"/>
</dbReference>
<evidence type="ECO:0000256" key="2">
    <source>
        <dbReference type="ARBA" id="ARBA00005898"/>
    </source>
</evidence>
<feature type="binding site" evidence="12">
    <location>
        <begin position="159"/>
        <end position="160"/>
    </location>
    <ligand>
        <name>UDP-N-acetyl-alpha-D-muramoyl-L-alanyl-D-glutamate</name>
        <dbReference type="ChEBI" id="CHEBI:83900"/>
    </ligand>
</feature>
<feature type="binding site" evidence="12">
    <location>
        <begin position="114"/>
        <end position="120"/>
    </location>
    <ligand>
        <name>ATP</name>
        <dbReference type="ChEBI" id="CHEBI:30616"/>
    </ligand>
</feature>
<feature type="binding site" evidence="12">
    <location>
        <position position="437"/>
    </location>
    <ligand>
        <name>meso-2,6-diaminopimelate</name>
        <dbReference type="ChEBI" id="CHEBI:57791"/>
    </ligand>
</feature>
<feature type="binding site" evidence="12">
    <location>
        <position position="30"/>
    </location>
    <ligand>
        <name>UDP-N-acetyl-alpha-D-muramoyl-L-alanyl-D-glutamate</name>
        <dbReference type="ChEBI" id="CHEBI:83900"/>
    </ligand>
</feature>
<evidence type="ECO:0000256" key="10">
    <source>
        <dbReference type="ARBA" id="ARBA00023306"/>
    </source>
</evidence>
<dbReference type="HAMAP" id="MF_00208">
    <property type="entry name" value="MurE"/>
    <property type="match status" value="1"/>
</dbReference>
<comment type="subcellular location">
    <subcellularLocation>
        <location evidence="12">Cytoplasm</location>
    </subcellularLocation>
</comment>
<dbReference type="SUPFAM" id="SSF53623">
    <property type="entry name" value="MurD-like peptide ligases, catalytic domain"/>
    <property type="match status" value="1"/>
</dbReference>
<evidence type="ECO:0000256" key="3">
    <source>
        <dbReference type="ARBA" id="ARBA00022490"/>
    </source>
</evidence>
<comment type="pathway">
    <text evidence="1 12">Cell wall biogenesis; peptidoglycan biosynthesis.</text>
</comment>
<dbReference type="Gene3D" id="3.40.1390.10">
    <property type="entry name" value="MurE/MurF, N-terminal domain"/>
    <property type="match status" value="1"/>
</dbReference>
<evidence type="ECO:0000256" key="11">
    <source>
        <dbReference type="ARBA" id="ARBA00023316"/>
    </source>
</evidence>
<dbReference type="InterPro" id="IPR004101">
    <property type="entry name" value="Mur_ligase_C"/>
</dbReference>
<keyword evidence="6 12" id="KW-0547">Nucleotide-binding</keyword>
<dbReference type="Pfam" id="PF02875">
    <property type="entry name" value="Mur_ligase_C"/>
    <property type="match status" value="1"/>
</dbReference>
<sequence>MLLSELLKDWPCTILQGSIRRTIDGITESSKRVKKDYVFVAKKGVVSDGTTFIEEAISNGAKTLVIDRDNIDLTSIPVEVTVVLIPDSSLFISYGSAKFSDNPAEELLIIGVTGTNGKTTVSHFIGQLLKELGHKTAVIGTTGLYIDGKLTETIQNSMTTIPAEQFHPILRRCMEQQVTHIVLEASSIGLSTNRLAHCPLTVGVFLNIGMDHYAEHGGRQRYIDAKKLLIPLADQLVINEDDETCRVIGEGLSEPPIYFSRRHINGKQQPKVLLPNLGHHNEMNARAAIGALMALGYSLRAIKPHLHALRLPTGRLEKYEEAGVEVYVDYAHTPDALQAVLEALSESTKRLITVFGCGGERDREKRPQMGAVAAHYSSHVILTSDNPRTEEPSQIIVDILSGMVGFATPVEVFIDRHQAIRYAVTQAQPGEIILIAGKGHEQIQQIENQKMHFCDMEEVKKSFSYRNAKK</sequence>
<comment type="PTM">
    <text evidence="12">Carboxylation is probably crucial for Mg(2+) binding and, consequently, for the gamma-phosphate positioning of ATP.</text>
</comment>
<comment type="function">
    <text evidence="12">Catalyzes the addition of meso-diaminopimelic acid to the nucleotide precursor UDP-N-acetylmuramoyl-L-alanyl-D-glutamate (UMAG) in the biosynthesis of bacterial cell-wall peptidoglycan.</text>
</comment>
<dbReference type="SUPFAM" id="SSF53244">
    <property type="entry name" value="MurD-like peptide ligases, peptide-binding domain"/>
    <property type="match status" value="1"/>
</dbReference>
<dbReference type="PANTHER" id="PTHR23135">
    <property type="entry name" value="MUR LIGASE FAMILY MEMBER"/>
    <property type="match status" value="1"/>
</dbReference>